<dbReference type="Gene3D" id="3.20.20.100">
    <property type="entry name" value="NADP-dependent oxidoreductase domain"/>
    <property type="match status" value="1"/>
</dbReference>
<name>A0A9D1F200_9FIRM</name>
<keyword evidence="3" id="KW-0411">Iron-sulfur</keyword>
<dbReference type="SUPFAM" id="SSF46548">
    <property type="entry name" value="alpha-helical ferredoxin"/>
    <property type="match status" value="1"/>
</dbReference>
<dbReference type="Gene3D" id="3.30.70.20">
    <property type="match status" value="1"/>
</dbReference>
<sequence>MKKLGFGLMRLPQLDPDDYSSVDVEAVKRMADTFLKKGFTYFDTAAPYHGGNSEVAFREAVAKRYPRSAYTITDKLSLFMIKKPGDMSGFFQAQLERLGVEYIDYYLLHGLGEPSYRQAEEFHAFEFVRKLKDKGKVKHIGLSFHDKAELLDEILTRHPEMEYVQLQLNYLDWEDAAVQSRLCYETAVKHGKPVIVMEPIKGGSLVNIPEEAKKLFEDCHPELSVVSWAIRFAASPKNVMMVLSGMNSEEQLADNTSYMEQFRPLDEREKEVVEKATGIIKKSIAIPCTACRYCIDDCPKKIAIPDYFAIYNNVKRFGKEHSMADMTYFGNLTQTHGKPSDCIKCGKCEKRCPQHLPIRRYLEMAVQTLE</sequence>
<evidence type="ECO:0000313" key="6">
    <source>
        <dbReference type="Proteomes" id="UP000823927"/>
    </source>
</evidence>
<dbReference type="CDD" id="cd19096">
    <property type="entry name" value="AKR_Fe-S_oxidoreductase"/>
    <property type="match status" value="1"/>
</dbReference>
<dbReference type="Pfam" id="PF13187">
    <property type="entry name" value="Fer4_9"/>
    <property type="match status" value="1"/>
</dbReference>
<dbReference type="InterPro" id="IPR017900">
    <property type="entry name" value="4Fe4S_Fe_S_CS"/>
</dbReference>
<reference evidence="5" key="2">
    <citation type="journal article" date="2021" name="PeerJ">
        <title>Extensive microbial diversity within the chicken gut microbiome revealed by metagenomics and culture.</title>
        <authorList>
            <person name="Gilroy R."/>
            <person name="Ravi A."/>
            <person name="Getino M."/>
            <person name="Pursley I."/>
            <person name="Horton D.L."/>
            <person name="Alikhan N.F."/>
            <person name="Baker D."/>
            <person name="Gharbi K."/>
            <person name="Hall N."/>
            <person name="Watson M."/>
            <person name="Adriaenssens E.M."/>
            <person name="Foster-Nyarko E."/>
            <person name="Jarju S."/>
            <person name="Secka A."/>
            <person name="Antonio M."/>
            <person name="Oren A."/>
            <person name="Chaudhuri R.R."/>
            <person name="La Ragione R."/>
            <person name="Hildebrand F."/>
            <person name="Pallen M.J."/>
        </authorList>
    </citation>
    <scope>NUCLEOTIDE SEQUENCE</scope>
    <source>
        <strain evidence="5">CHK178-757</strain>
    </source>
</reference>
<dbReference type="Pfam" id="PF00248">
    <property type="entry name" value="Aldo_ket_red"/>
    <property type="match status" value="1"/>
</dbReference>
<evidence type="ECO:0000256" key="2">
    <source>
        <dbReference type="ARBA" id="ARBA00023004"/>
    </source>
</evidence>
<accession>A0A9D1F200</accession>
<dbReference type="EMBL" id="DVIT01000002">
    <property type="protein sequence ID" value="HIS46054.1"/>
    <property type="molecule type" value="Genomic_DNA"/>
</dbReference>
<evidence type="ECO:0000259" key="4">
    <source>
        <dbReference type="PROSITE" id="PS51379"/>
    </source>
</evidence>
<dbReference type="InterPro" id="IPR053135">
    <property type="entry name" value="AKR2_Oxidoreductase"/>
</dbReference>
<evidence type="ECO:0000256" key="1">
    <source>
        <dbReference type="ARBA" id="ARBA00022723"/>
    </source>
</evidence>
<dbReference type="GO" id="GO:0046872">
    <property type="term" value="F:metal ion binding"/>
    <property type="evidence" value="ECO:0007669"/>
    <property type="project" value="UniProtKB-KW"/>
</dbReference>
<dbReference type="AlphaFoldDB" id="A0A9D1F200"/>
<reference evidence="5" key="1">
    <citation type="submission" date="2020-10" db="EMBL/GenBank/DDBJ databases">
        <authorList>
            <person name="Gilroy R."/>
        </authorList>
    </citation>
    <scope>NUCLEOTIDE SEQUENCE</scope>
    <source>
        <strain evidence="5">CHK178-757</strain>
    </source>
</reference>
<proteinExistence type="predicted"/>
<dbReference type="PANTHER" id="PTHR43312">
    <property type="entry name" value="D-THREO-ALDOSE 1-DEHYDROGENASE"/>
    <property type="match status" value="1"/>
</dbReference>
<dbReference type="InterPro" id="IPR020471">
    <property type="entry name" value="AKR"/>
</dbReference>
<dbReference type="Proteomes" id="UP000823927">
    <property type="component" value="Unassembled WGS sequence"/>
</dbReference>
<keyword evidence="2" id="KW-0408">Iron</keyword>
<dbReference type="GO" id="GO:0016491">
    <property type="term" value="F:oxidoreductase activity"/>
    <property type="evidence" value="ECO:0007669"/>
    <property type="project" value="InterPro"/>
</dbReference>
<evidence type="ECO:0000313" key="5">
    <source>
        <dbReference type="EMBL" id="HIS46054.1"/>
    </source>
</evidence>
<dbReference type="GO" id="GO:0051536">
    <property type="term" value="F:iron-sulfur cluster binding"/>
    <property type="evidence" value="ECO:0007669"/>
    <property type="project" value="UniProtKB-KW"/>
</dbReference>
<dbReference type="PRINTS" id="PR00069">
    <property type="entry name" value="ALDKETRDTASE"/>
</dbReference>
<dbReference type="PROSITE" id="PS51379">
    <property type="entry name" value="4FE4S_FER_2"/>
    <property type="match status" value="1"/>
</dbReference>
<dbReference type="SUPFAM" id="SSF51430">
    <property type="entry name" value="NAD(P)-linked oxidoreductase"/>
    <property type="match status" value="1"/>
</dbReference>
<dbReference type="InterPro" id="IPR036812">
    <property type="entry name" value="NAD(P)_OxRdtase_dom_sf"/>
</dbReference>
<dbReference type="InterPro" id="IPR017896">
    <property type="entry name" value="4Fe4S_Fe-S-bd"/>
</dbReference>
<feature type="domain" description="4Fe-4S ferredoxin-type" evidence="4">
    <location>
        <begin position="333"/>
        <end position="361"/>
    </location>
</feature>
<organism evidence="5 6">
    <name type="scientific">Candidatus Scybalocola faecigallinarum</name>
    <dbReference type="NCBI Taxonomy" id="2840941"/>
    <lineage>
        <taxon>Bacteria</taxon>
        <taxon>Bacillati</taxon>
        <taxon>Bacillota</taxon>
        <taxon>Clostridia</taxon>
        <taxon>Lachnospirales</taxon>
        <taxon>Lachnospiraceae</taxon>
        <taxon>Lachnospiraceae incertae sedis</taxon>
        <taxon>Candidatus Scybalocola (ex Gilroy et al. 2021)</taxon>
    </lineage>
</organism>
<evidence type="ECO:0000256" key="3">
    <source>
        <dbReference type="ARBA" id="ARBA00023014"/>
    </source>
</evidence>
<gene>
    <name evidence="5" type="ORF">IAB46_00585</name>
</gene>
<protein>
    <submittedName>
        <fullName evidence="5">Aldo/keto reductase</fullName>
    </submittedName>
</protein>
<keyword evidence="1" id="KW-0479">Metal-binding</keyword>
<dbReference type="InterPro" id="IPR023210">
    <property type="entry name" value="NADP_OxRdtase_dom"/>
</dbReference>
<comment type="caution">
    <text evidence="5">The sequence shown here is derived from an EMBL/GenBank/DDBJ whole genome shotgun (WGS) entry which is preliminary data.</text>
</comment>
<dbReference type="PROSITE" id="PS00198">
    <property type="entry name" value="4FE4S_FER_1"/>
    <property type="match status" value="1"/>
</dbReference>
<dbReference type="PANTHER" id="PTHR43312:SF2">
    <property type="entry name" value="OXIDOREDUCTASE"/>
    <property type="match status" value="1"/>
</dbReference>